<evidence type="ECO:0000256" key="5">
    <source>
        <dbReference type="ARBA" id="ARBA00022777"/>
    </source>
</evidence>
<keyword evidence="2" id="KW-0723">Serine/threonine-protein kinase</keyword>
<dbReference type="GO" id="GO:0005524">
    <property type="term" value="F:ATP binding"/>
    <property type="evidence" value="ECO:0007669"/>
    <property type="project" value="UniProtKB-KW"/>
</dbReference>
<dbReference type="Proteomes" id="UP001220324">
    <property type="component" value="Unassembled WGS sequence"/>
</dbReference>
<evidence type="ECO:0000256" key="4">
    <source>
        <dbReference type="ARBA" id="ARBA00022741"/>
    </source>
</evidence>
<keyword evidence="3" id="KW-0808">Transferase</keyword>
<dbReference type="InterPro" id="IPR008271">
    <property type="entry name" value="Ser/Thr_kinase_AS"/>
</dbReference>
<keyword evidence="6" id="KW-0067">ATP-binding</keyword>
<evidence type="ECO:0000256" key="6">
    <source>
        <dbReference type="ARBA" id="ARBA00022840"/>
    </source>
</evidence>
<dbReference type="PROSITE" id="PS50011">
    <property type="entry name" value="PROTEIN_KINASE_DOM"/>
    <property type="match status" value="1"/>
</dbReference>
<dbReference type="SUPFAM" id="SSF82171">
    <property type="entry name" value="DPP6 N-terminal domain-like"/>
    <property type="match status" value="1"/>
</dbReference>
<keyword evidence="5" id="KW-0418">Kinase</keyword>
<dbReference type="EMBL" id="JAQIZZ010000008">
    <property type="protein sequence ID" value="KAJ5526133.1"/>
    <property type="molecule type" value="Genomic_DNA"/>
</dbReference>
<dbReference type="GO" id="GO:0004674">
    <property type="term" value="F:protein serine/threonine kinase activity"/>
    <property type="evidence" value="ECO:0007669"/>
    <property type="project" value="UniProtKB-KW"/>
</dbReference>
<evidence type="ECO:0000256" key="1">
    <source>
        <dbReference type="ARBA" id="ARBA00012513"/>
    </source>
</evidence>
<evidence type="ECO:0000259" key="10">
    <source>
        <dbReference type="PROSITE" id="PS50011"/>
    </source>
</evidence>
<evidence type="ECO:0000256" key="7">
    <source>
        <dbReference type="ARBA" id="ARBA00047899"/>
    </source>
</evidence>
<dbReference type="SUPFAM" id="SSF56112">
    <property type="entry name" value="Protein kinase-like (PK-like)"/>
    <property type="match status" value="1"/>
</dbReference>
<accession>A0AAD6CN22</accession>
<organism evidence="11 12">
    <name type="scientific">Penicillium frequentans</name>
    <dbReference type="NCBI Taxonomy" id="3151616"/>
    <lineage>
        <taxon>Eukaryota</taxon>
        <taxon>Fungi</taxon>
        <taxon>Dikarya</taxon>
        <taxon>Ascomycota</taxon>
        <taxon>Pezizomycotina</taxon>
        <taxon>Eurotiomycetes</taxon>
        <taxon>Eurotiomycetidae</taxon>
        <taxon>Eurotiales</taxon>
        <taxon>Aspergillaceae</taxon>
        <taxon>Penicillium</taxon>
    </lineage>
</organism>
<dbReference type="PANTHER" id="PTHR43671:SF98">
    <property type="entry name" value="SERINE_THREONINE-PROTEIN KINASE NEK11"/>
    <property type="match status" value="1"/>
</dbReference>
<comment type="catalytic activity">
    <reaction evidence="8">
        <text>L-seryl-[protein] + ATP = O-phospho-L-seryl-[protein] + ADP + H(+)</text>
        <dbReference type="Rhea" id="RHEA:17989"/>
        <dbReference type="Rhea" id="RHEA-COMP:9863"/>
        <dbReference type="Rhea" id="RHEA-COMP:11604"/>
        <dbReference type="ChEBI" id="CHEBI:15378"/>
        <dbReference type="ChEBI" id="CHEBI:29999"/>
        <dbReference type="ChEBI" id="CHEBI:30616"/>
        <dbReference type="ChEBI" id="CHEBI:83421"/>
        <dbReference type="ChEBI" id="CHEBI:456216"/>
        <dbReference type="EC" id="2.7.11.1"/>
    </reaction>
</comment>
<evidence type="ECO:0000256" key="3">
    <source>
        <dbReference type="ARBA" id="ARBA00022679"/>
    </source>
</evidence>
<comment type="caution">
    <text evidence="11">The sequence shown here is derived from an EMBL/GenBank/DDBJ whole genome shotgun (WGS) entry which is preliminary data.</text>
</comment>
<proteinExistence type="predicted"/>
<evidence type="ECO:0000313" key="11">
    <source>
        <dbReference type="EMBL" id="KAJ5526133.1"/>
    </source>
</evidence>
<dbReference type="GO" id="GO:0005634">
    <property type="term" value="C:nucleus"/>
    <property type="evidence" value="ECO:0007669"/>
    <property type="project" value="TreeGrafter"/>
</dbReference>
<protein>
    <recommendedName>
        <fullName evidence="1">non-specific serine/threonine protein kinase</fullName>
        <ecNumber evidence="1">2.7.11.1</ecNumber>
    </recommendedName>
</protein>
<dbReference type="InterPro" id="IPR000719">
    <property type="entry name" value="Prot_kinase_dom"/>
</dbReference>
<dbReference type="Gene3D" id="1.10.510.10">
    <property type="entry name" value="Transferase(Phosphotransferase) domain 1"/>
    <property type="match status" value="1"/>
</dbReference>
<dbReference type="InterPro" id="IPR050660">
    <property type="entry name" value="NEK_Ser/Thr_kinase"/>
</dbReference>
<dbReference type="PROSITE" id="PS00108">
    <property type="entry name" value="PROTEIN_KINASE_ST"/>
    <property type="match status" value="1"/>
</dbReference>
<keyword evidence="4" id="KW-0547">Nucleotide-binding</keyword>
<evidence type="ECO:0000313" key="12">
    <source>
        <dbReference type="Proteomes" id="UP001220324"/>
    </source>
</evidence>
<feature type="domain" description="Protein kinase" evidence="10">
    <location>
        <begin position="166"/>
        <end position="509"/>
    </location>
</feature>
<dbReference type="SMART" id="SM00220">
    <property type="entry name" value="S_TKc"/>
    <property type="match status" value="1"/>
</dbReference>
<dbReference type="CDD" id="cd00180">
    <property type="entry name" value="PKc"/>
    <property type="match status" value="1"/>
</dbReference>
<evidence type="ECO:0000256" key="8">
    <source>
        <dbReference type="ARBA" id="ARBA00048679"/>
    </source>
</evidence>
<dbReference type="Pfam" id="PF00069">
    <property type="entry name" value="Pkinase"/>
    <property type="match status" value="1"/>
</dbReference>
<feature type="region of interest" description="Disordered" evidence="9">
    <location>
        <begin position="353"/>
        <end position="383"/>
    </location>
</feature>
<dbReference type="EC" id="2.7.11.1" evidence="1"/>
<keyword evidence="12" id="KW-1185">Reference proteome</keyword>
<evidence type="ECO:0000256" key="9">
    <source>
        <dbReference type="SAM" id="MobiDB-lite"/>
    </source>
</evidence>
<dbReference type="AlphaFoldDB" id="A0AAD6CN22"/>
<name>A0AAD6CN22_9EURO</name>
<comment type="catalytic activity">
    <reaction evidence="7">
        <text>L-threonyl-[protein] + ATP = O-phospho-L-threonyl-[protein] + ADP + H(+)</text>
        <dbReference type="Rhea" id="RHEA:46608"/>
        <dbReference type="Rhea" id="RHEA-COMP:11060"/>
        <dbReference type="Rhea" id="RHEA-COMP:11605"/>
        <dbReference type="ChEBI" id="CHEBI:15378"/>
        <dbReference type="ChEBI" id="CHEBI:30013"/>
        <dbReference type="ChEBI" id="CHEBI:30616"/>
        <dbReference type="ChEBI" id="CHEBI:61977"/>
        <dbReference type="ChEBI" id="CHEBI:456216"/>
        <dbReference type="EC" id="2.7.11.1"/>
    </reaction>
</comment>
<gene>
    <name evidence="11" type="ORF">N7494_012783</name>
</gene>
<sequence length="891" mass="101274">MASTTYSELCEEIYKRITAKLQGSPEDGRRFAATGTTKKVLNDGLLRRFFTSLEIHDGVSRTTTSNMDHLIRRVAERDLYNFLATLIYITCSIHAARTFVTELVAHDVWHAQIYKLPVKRNVLADLFRDEVTPDKFLEHQACFCPVVITKGKEIPIENPDRQRLPYLGETFLNEGSFGAVYKVKIAKGHFYDPAMKSANDGPIEIARKDYIRSSRENRNEMLIMKQILSAEWSCKNIVESYGSLAVGLKTYSLFMPLAMCDLWAYMMQYTPQKPEKAAIIKAAQGLANGLKFLHTGITMGDGERLVCYHMDLKPKNILVFPEEVDGDIHYVWKISDFGMSRVKSVRTERSGLRSEGENNFNGPFVRREQPEDGSGTMNRREQSTYLAPESISANRNMKTSSDVWSLGCVISVLFAYLEGGAAGVTSYSDKRVAHSKSEGYDRFFVRDGGFKPFQVNPEVRKCHDYLIVRARQRNANEGAAVRLMLEFLENEVFKDQSKRCNVSAVEVMIQATKQSYENLEQPPIETQYMPRKSNWITKMRNQLLSAGGDTSHGVDYRLERIFLDDNEPFKGCGISPDGYIVAFWTDFKISIYTSNSLPIAGANEPIPVVNIHIGGNFECYVFDFQKGHSPGESLHYPRHTSLQSLPEIKRLALSPDSETIVFVLRDPNDENKPGTLYRAPVGSVEHCQRQFELDWPASDAIQLFFSTNEDIWIIFRPHLTSRDWEHKIPIFHVCLKSRQIDPLTIELQGFDITSTVGIFTTLAPFNEVPDACAVVTREEMLHIRSLDPESRIQPAAADIHTYRVLKLMMGWDDKRLFAVGKRSANHKMLLLEMTMPGPAKTTLIKELAELPGLSNDDEFAVRLSFLGEEKFILLAALTNDNRRAIYRFRII</sequence>
<reference evidence="11 12" key="1">
    <citation type="journal article" date="2023" name="IMA Fungus">
        <title>Comparative genomic study of the Penicillium genus elucidates a diverse pangenome and 15 lateral gene transfer events.</title>
        <authorList>
            <person name="Petersen C."/>
            <person name="Sorensen T."/>
            <person name="Nielsen M.R."/>
            <person name="Sondergaard T.E."/>
            <person name="Sorensen J.L."/>
            <person name="Fitzpatrick D.A."/>
            <person name="Frisvad J.C."/>
            <person name="Nielsen K.L."/>
        </authorList>
    </citation>
    <scope>NUCLEOTIDE SEQUENCE [LARGE SCALE GENOMIC DNA]</scope>
    <source>
        <strain evidence="11 12">IBT 35679</strain>
    </source>
</reference>
<evidence type="ECO:0000256" key="2">
    <source>
        <dbReference type="ARBA" id="ARBA00022527"/>
    </source>
</evidence>
<dbReference type="InterPro" id="IPR011009">
    <property type="entry name" value="Kinase-like_dom_sf"/>
</dbReference>
<dbReference type="PANTHER" id="PTHR43671">
    <property type="entry name" value="SERINE/THREONINE-PROTEIN KINASE NEK"/>
    <property type="match status" value="1"/>
</dbReference>